<evidence type="ECO:0000256" key="4">
    <source>
        <dbReference type="PROSITE-ProRule" id="PRU00473"/>
    </source>
</evidence>
<comment type="subcellular location">
    <subcellularLocation>
        <location evidence="1">Cell outer membrane</location>
    </subcellularLocation>
</comment>
<dbReference type="Pfam" id="PF13488">
    <property type="entry name" value="Gly-zipper_Omp"/>
    <property type="match status" value="1"/>
</dbReference>
<dbReference type="InterPro" id="IPR006664">
    <property type="entry name" value="OMP_bac"/>
</dbReference>
<gene>
    <name evidence="7" type="ORF">V0U35_04565</name>
</gene>
<proteinExistence type="predicted"/>
<feature type="domain" description="OmpA-like" evidence="6">
    <location>
        <begin position="103"/>
        <end position="220"/>
    </location>
</feature>
<organism evidence="7 8">
    <name type="scientific">Hyphobacterium marinum</name>
    <dbReference type="NCBI Taxonomy" id="3116574"/>
    <lineage>
        <taxon>Bacteria</taxon>
        <taxon>Pseudomonadati</taxon>
        <taxon>Pseudomonadota</taxon>
        <taxon>Alphaproteobacteria</taxon>
        <taxon>Maricaulales</taxon>
        <taxon>Maricaulaceae</taxon>
        <taxon>Hyphobacterium</taxon>
    </lineage>
</organism>
<sequence>MKRQMLIIAAGAMLATACTTTDPVTGETYANNTGRGVIAGALAGAALGYLTNTSDSEEGRTNALIGAGVGALAGGAIGNYMDRQEREMREALRDSGVGVRREGNDLKLIMPGDVTFDTNSSEIQPRFYEVLNDVSDVLNQYPATYVDVIGHADSTGAADYNQRLSEQRAQSVAGYLIAQRVMRDRFYVGGMGETSPIASNDTPAGRAQNRRVEIVIRPHTTS</sequence>
<dbReference type="PROSITE" id="PS51123">
    <property type="entry name" value="OMPA_2"/>
    <property type="match status" value="1"/>
</dbReference>
<evidence type="ECO:0000256" key="1">
    <source>
        <dbReference type="ARBA" id="ARBA00004442"/>
    </source>
</evidence>
<dbReference type="RefSeq" id="WP_330195473.1">
    <property type="nucleotide sequence ID" value="NZ_JAZDRO010000001.1"/>
</dbReference>
<keyword evidence="3" id="KW-0998">Cell outer membrane</keyword>
<dbReference type="InterPro" id="IPR050330">
    <property type="entry name" value="Bact_OuterMem_StrucFunc"/>
</dbReference>
<dbReference type="Gene3D" id="3.30.1330.60">
    <property type="entry name" value="OmpA-like domain"/>
    <property type="match status" value="1"/>
</dbReference>
<accession>A0ABU7LWP8</accession>
<dbReference type="SUPFAM" id="SSF103088">
    <property type="entry name" value="OmpA-like"/>
    <property type="match status" value="1"/>
</dbReference>
<evidence type="ECO:0000259" key="6">
    <source>
        <dbReference type="PROSITE" id="PS51123"/>
    </source>
</evidence>
<feature type="chain" id="PRO_5047024102" evidence="5">
    <location>
        <begin position="18"/>
        <end position="222"/>
    </location>
</feature>
<dbReference type="Proteomes" id="UP001310692">
    <property type="component" value="Unassembled WGS sequence"/>
</dbReference>
<dbReference type="PANTHER" id="PTHR30329">
    <property type="entry name" value="STATOR ELEMENT OF FLAGELLAR MOTOR COMPLEX"/>
    <property type="match status" value="1"/>
</dbReference>
<evidence type="ECO:0000313" key="7">
    <source>
        <dbReference type="EMBL" id="MEE2565944.1"/>
    </source>
</evidence>
<evidence type="ECO:0000256" key="2">
    <source>
        <dbReference type="ARBA" id="ARBA00023136"/>
    </source>
</evidence>
<name>A0ABU7LWP8_9PROT</name>
<feature type="signal peptide" evidence="5">
    <location>
        <begin position="1"/>
        <end position="17"/>
    </location>
</feature>
<evidence type="ECO:0000256" key="3">
    <source>
        <dbReference type="ARBA" id="ARBA00023237"/>
    </source>
</evidence>
<dbReference type="CDD" id="cd07185">
    <property type="entry name" value="OmpA_C-like"/>
    <property type="match status" value="1"/>
</dbReference>
<keyword evidence="5" id="KW-0732">Signal</keyword>
<keyword evidence="8" id="KW-1185">Reference proteome</keyword>
<dbReference type="EMBL" id="JAZDRO010000001">
    <property type="protein sequence ID" value="MEE2565944.1"/>
    <property type="molecule type" value="Genomic_DNA"/>
</dbReference>
<dbReference type="PROSITE" id="PS51257">
    <property type="entry name" value="PROKAR_LIPOPROTEIN"/>
    <property type="match status" value="1"/>
</dbReference>
<dbReference type="PRINTS" id="PR01021">
    <property type="entry name" value="OMPADOMAIN"/>
</dbReference>
<comment type="caution">
    <text evidence="7">The sequence shown here is derived from an EMBL/GenBank/DDBJ whole genome shotgun (WGS) entry which is preliminary data.</text>
</comment>
<dbReference type="Pfam" id="PF00691">
    <property type="entry name" value="OmpA"/>
    <property type="match status" value="1"/>
</dbReference>
<dbReference type="InterPro" id="IPR039567">
    <property type="entry name" value="Gly-zipper"/>
</dbReference>
<dbReference type="PANTHER" id="PTHR30329:SF21">
    <property type="entry name" value="LIPOPROTEIN YIAD-RELATED"/>
    <property type="match status" value="1"/>
</dbReference>
<evidence type="ECO:0000256" key="5">
    <source>
        <dbReference type="SAM" id="SignalP"/>
    </source>
</evidence>
<dbReference type="InterPro" id="IPR006665">
    <property type="entry name" value="OmpA-like"/>
</dbReference>
<evidence type="ECO:0000313" key="8">
    <source>
        <dbReference type="Proteomes" id="UP001310692"/>
    </source>
</evidence>
<protein>
    <submittedName>
        <fullName evidence="7">OmpA family protein</fullName>
    </submittedName>
</protein>
<reference evidence="7 8" key="1">
    <citation type="submission" date="2024-01" db="EMBL/GenBank/DDBJ databases">
        <title>Hyphobacterium bacterium isolated from marine sediment.</title>
        <authorList>
            <person name="Zhao S."/>
        </authorList>
    </citation>
    <scope>NUCLEOTIDE SEQUENCE [LARGE SCALE GENOMIC DNA]</scope>
    <source>
        <strain evidence="7 8">Y60-23</strain>
    </source>
</reference>
<dbReference type="InterPro" id="IPR036737">
    <property type="entry name" value="OmpA-like_sf"/>
</dbReference>
<keyword evidence="2 4" id="KW-0472">Membrane</keyword>